<feature type="region of interest" description="Disordered" evidence="1">
    <location>
        <begin position="119"/>
        <end position="155"/>
    </location>
</feature>
<keyword evidence="4" id="KW-1185">Reference proteome</keyword>
<feature type="region of interest" description="Disordered" evidence="1">
    <location>
        <begin position="73"/>
        <end position="93"/>
    </location>
</feature>
<feature type="transmembrane region" description="Helical" evidence="2">
    <location>
        <begin position="12"/>
        <end position="35"/>
    </location>
</feature>
<dbReference type="EMBL" id="KZ826378">
    <property type="protein sequence ID" value="PYI03631.1"/>
    <property type="molecule type" value="Genomic_DNA"/>
</dbReference>
<organism evidence="3 4">
    <name type="scientific">Aspergillus sclerotiicarbonarius (strain CBS 121057 / IBT 28362)</name>
    <dbReference type="NCBI Taxonomy" id="1448318"/>
    <lineage>
        <taxon>Eukaryota</taxon>
        <taxon>Fungi</taxon>
        <taxon>Dikarya</taxon>
        <taxon>Ascomycota</taxon>
        <taxon>Pezizomycotina</taxon>
        <taxon>Eurotiomycetes</taxon>
        <taxon>Eurotiomycetidae</taxon>
        <taxon>Eurotiales</taxon>
        <taxon>Aspergillaceae</taxon>
        <taxon>Aspergillus</taxon>
        <taxon>Aspergillus subgen. Circumdati</taxon>
    </lineage>
</organism>
<name>A0A319E0N7_ASPSB</name>
<keyword evidence="2" id="KW-0472">Membrane</keyword>
<proteinExistence type="predicted"/>
<keyword evidence="2" id="KW-1133">Transmembrane helix</keyword>
<dbReference type="AlphaFoldDB" id="A0A319E0N7"/>
<evidence type="ECO:0000313" key="3">
    <source>
        <dbReference type="EMBL" id="PYI03631.1"/>
    </source>
</evidence>
<accession>A0A319E0N7</accession>
<protein>
    <submittedName>
        <fullName evidence="3">Uncharacterized protein</fullName>
    </submittedName>
</protein>
<feature type="compositionally biased region" description="Polar residues" evidence="1">
    <location>
        <begin position="73"/>
        <end position="91"/>
    </location>
</feature>
<evidence type="ECO:0000256" key="1">
    <source>
        <dbReference type="SAM" id="MobiDB-lite"/>
    </source>
</evidence>
<dbReference type="VEuPathDB" id="FungiDB:BO78DRAFT_193051"/>
<sequence>MTSTVHTQLSRWLPLGTAIFFTLSFFFSFFFSLTVKLTNPGECRRSPATRPRRTEQQRVRTSATCLVWPCQADTSSSRTSIPSNPHGSSSAARLPWQLPSSLSYPVVFLCDSAQDKSRGQMIHPSASGVATNQHPPASDVVSRSTTGPQDGAPMM</sequence>
<evidence type="ECO:0000256" key="2">
    <source>
        <dbReference type="SAM" id="Phobius"/>
    </source>
</evidence>
<feature type="compositionally biased region" description="Polar residues" evidence="1">
    <location>
        <begin position="128"/>
        <end position="148"/>
    </location>
</feature>
<gene>
    <name evidence="3" type="ORF">BO78DRAFT_193051</name>
</gene>
<evidence type="ECO:0000313" key="4">
    <source>
        <dbReference type="Proteomes" id="UP000248423"/>
    </source>
</evidence>
<dbReference type="Proteomes" id="UP000248423">
    <property type="component" value="Unassembled WGS sequence"/>
</dbReference>
<keyword evidence="2" id="KW-0812">Transmembrane</keyword>
<reference evidence="3 4" key="1">
    <citation type="submission" date="2018-02" db="EMBL/GenBank/DDBJ databases">
        <title>The genomes of Aspergillus section Nigri reveals drivers in fungal speciation.</title>
        <authorList>
            <consortium name="DOE Joint Genome Institute"/>
            <person name="Vesth T.C."/>
            <person name="Nybo J."/>
            <person name="Theobald S."/>
            <person name="Brandl J."/>
            <person name="Frisvad J.C."/>
            <person name="Nielsen K.F."/>
            <person name="Lyhne E.K."/>
            <person name="Kogle M.E."/>
            <person name="Kuo A."/>
            <person name="Riley R."/>
            <person name="Clum A."/>
            <person name="Nolan M."/>
            <person name="Lipzen A."/>
            <person name="Salamov A."/>
            <person name="Henrissat B."/>
            <person name="Wiebenga A."/>
            <person name="De vries R.P."/>
            <person name="Grigoriev I.V."/>
            <person name="Mortensen U.H."/>
            <person name="Andersen M.R."/>
            <person name="Baker S.E."/>
        </authorList>
    </citation>
    <scope>NUCLEOTIDE SEQUENCE [LARGE SCALE GENOMIC DNA]</scope>
    <source>
        <strain evidence="3 4">CBS 121057</strain>
    </source>
</reference>